<dbReference type="PANTHER" id="PTHR45138:SF9">
    <property type="entry name" value="DIGUANYLATE CYCLASE DGCM-RELATED"/>
    <property type="match status" value="1"/>
</dbReference>
<dbReference type="GO" id="GO:0052621">
    <property type="term" value="F:diguanylate cyclase activity"/>
    <property type="evidence" value="ECO:0007669"/>
    <property type="project" value="UniProtKB-EC"/>
</dbReference>
<protein>
    <recommendedName>
        <fullName evidence="2">diguanylate cyclase</fullName>
        <ecNumber evidence="2">2.7.7.65</ecNumber>
    </recommendedName>
</protein>
<feature type="transmembrane region" description="Helical" evidence="4">
    <location>
        <begin position="173"/>
        <end position="192"/>
    </location>
</feature>
<sequence length="378" mass="42144">MALDNQEKSLYNSSRIRGWRDIVRLLVYSDLFGAPDDLDFSRGTRRSVIYGLMLLLMLFSVVAVVVEDLLIGPQPWISGPGVLAVVAISVTGIHLRLTGRILLPPVITLSITFFVVLAAIGIGRSHNTFLLFPMMIALAGLLPTMLAWLMGLGILASLMWIRQPNSDVMELSIMATLVATWVLSLGLMRLIAQQTDELADLALTDPLTGALNRRYLKPQTERNIADYRRYSRLSTLVMIDIDHFKAINDTLGHSEGDRALQNLVTLVEKRIRGVDMLYRLGGEEFVIMLAETGTSSATRVAEELRVRISEMSSDEPSKRFTVSMGVCDVTVATSAEDWLRQLDEALYRAKDRGRNCVEVVPSAMPQQTQIAERIPVWR</sequence>
<keyword evidence="4" id="KW-1133">Transmembrane helix</keyword>
<comment type="catalytic activity">
    <reaction evidence="3">
        <text>2 GTP = 3',3'-c-di-GMP + 2 diphosphate</text>
        <dbReference type="Rhea" id="RHEA:24898"/>
        <dbReference type="ChEBI" id="CHEBI:33019"/>
        <dbReference type="ChEBI" id="CHEBI:37565"/>
        <dbReference type="ChEBI" id="CHEBI:58805"/>
        <dbReference type="EC" id="2.7.7.65"/>
    </reaction>
</comment>
<dbReference type="STRING" id="565045.NOR51B_1187"/>
<proteinExistence type="predicted"/>
<feature type="transmembrane region" description="Helical" evidence="4">
    <location>
        <begin position="77"/>
        <end position="95"/>
    </location>
</feature>
<dbReference type="PROSITE" id="PS50887">
    <property type="entry name" value="GGDEF"/>
    <property type="match status" value="1"/>
</dbReference>
<keyword evidence="7" id="KW-1185">Reference proteome</keyword>
<feature type="transmembrane region" description="Helical" evidence="4">
    <location>
        <begin position="134"/>
        <end position="161"/>
    </location>
</feature>
<dbReference type="OrthoDB" id="9812260at2"/>
<comment type="cofactor">
    <cofactor evidence="1">
        <name>Mg(2+)</name>
        <dbReference type="ChEBI" id="CHEBI:18420"/>
    </cofactor>
</comment>
<feature type="domain" description="GGDEF" evidence="5">
    <location>
        <begin position="232"/>
        <end position="362"/>
    </location>
</feature>
<dbReference type="InterPro" id="IPR043128">
    <property type="entry name" value="Rev_trsase/Diguanyl_cyclase"/>
</dbReference>
<dbReference type="InterPro" id="IPR000160">
    <property type="entry name" value="GGDEF_dom"/>
</dbReference>
<keyword evidence="4" id="KW-0812">Transmembrane</keyword>
<evidence type="ECO:0000313" key="6">
    <source>
        <dbReference type="EMBL" id="EED35242.1"/>
    </source>
</evidence>
<dbReference type="EMBL" id="DS999411">
    <property type="protein sequence ID" value="EED35242.1"/>
    <property type="molecule type" value="Genomic_DNA"/>
</dbReference>
<accession>B8KUK1</accession>
<name>B8KUK1_9GAMM</name>
<dbReference type="InterPro" id="IPR029787">
    <property type="entry name" value="Nucleotide_cyclase"/>
</dbReference>
<dbReference type="eggNOG" id="COG3706">
    <property type="taxonomic scope" value="Bacteria"/>
</dbReference>
<evidence type="ECO:0000256" key="1">
    <source>
        <dbReference type="ARBA" id="ARBA00001946"/>
    </source>
</evidence>
<dbReference type="InterPro" id="IPR050469">
    <property type="entry name" value="Diguanylate_Cyclase"/>
</dbReference>
<evidence type="ECO:0000256" key="4">
    <source>
        <dbReference type="SAM" id="Phobius"/>
    </source>
</evidence>
<dbReference type="EC" id="2.7.7.65" evidence="2"/>
<dbReference type="SMART" id="SM00267">
    <property type="entry name" value="GGDEF"/>
    <property type="match status" value="1"/>
</dbReference>
<dbReference type="CDD" id="cd01949">
    <property type="entry name" value="GGDEF"/>
    <property type="match status" value="1"/>
</dbReference>
<dbReference type="SUPFAM" id="SSF55073">
    <property type="entry name" value="Nucleotide cyclase"/>
    <property type="match status" value="1"/>
</dbReference>
<dbReference type="FunFam" id="3.30.70.270:FF:000001">
    <property type="entry name" value="Diguanylate cyclase domain protein"/>
    <property type="match status" value="1"/>
</dbReference>
<evidence type="ECO:0000313" key="7">
    <source>
        <dbReference type="Proteomes" id="UP000004699"/>
    </source>
</evidence>
<organism evidence="6 7">
    <name type="scientific">Luminiphilus syltensis NOR5-1B</name>
    <dbReference type="NCBI Taxonomy" id="565045"/>
    <lineage>
        <taxon>Bacteria</taxon>
        <taxon>Pseudomonadati</taxon>
        <taxon>Pseudomonadota</taxon>
        <taxon>Gammaproteobacteria</taxon>
        <taxon>Cellvibrionales</taxon>
        <taxon>Halieaceae</taxon>
        <taxon>Luminiphilus</taxon>
    </lineage>
</organism>
<reference evidence="7" key="1">
    <citation type="journal article" date="2013" name="BMC Microbiol.">
        <title>Taxonomy and evolution of bacteriochlorophyll a-containing members of the OM60/NOR5 clade of marine gammaproteobacteria: description of Luminiphilus syltensis gen. nov., sp. nov., reclassification of Haliea rubra as Pseudohaliea rubra gen. nov., comb. nov., and emendation of Chromatocurvus halotolerans.</title>
        <authorList>
            <person name="Spring S."/>
            <person name="Riedel T."/>
            <person name="Sproer C."/>
            <person name="Yan S."/>
            <person name="Harder J."/>
            <person name="Fuchs B.M."/>
        </authorList>
    </citation>
    <scope>NUCLEOTIDE SEQUENCE [LARGE SCALE GENOMIC DNA]</scope>
    <source>
        <strain evidence="7">NOR51-B</strain>
    </source>
</reference>
<evidence type="ECO:0000259" key="5">
    <source>
        <dbReference type="PROSITE" id="PS50887"/>
    </source>
</evidence>
<keyword evidence="4" id="KW-0472">Membrane</keyword>
<dbReference type="HOGENOM" id="CLU_000445_11_1_6"/>
<gene>
    <name evidence="6" type="ORF">NOR51B_1187</name>
</gene>
<evidence type="ECO:0000256" key="2">
    <source>
        <dbReference type="ARBA" id="ARBA00012528"/>
    </source>
</evidence>
<feature type="transmembrane region" description="Helical" evidence="4">
    <location>
        <begin position="102"/>
        <end position="122"/>
    </location>
</feature>
<feature type="transmembrane region" description="Helical" evidence="4">
    <location>
        <begin position="48"/>
        <end position="71"/>
    </location>
</feature>
<dbReference type="NCBIfam" id="TIGR00254">
    <property type="entry name" value="GGDEF"/>
    <property type="match status" value="1"/>
</dbReference>
<dbReference type="AlphaFoldDB" id="B8KUK1"/>
<dbReference type="Pfam" id="PF00990">
    <property type="entry name" value="GGDEF"/>
    <property type="match status" value="1"/>
</dbReference>
<evidence type="ECO:0000256" key="3">
    <source>
        <dbReference type="ARBA" id="ARBA00034247"/>
    </source>
</evidence>
<dbReference type="Gene3D" id="3.30.70.270">
    <property type="match status" value="1"/>
</dbReference>
<dbReference type="PANTHER" id="PTHR45138">
    <property type="entry name" value="REGULATORY COMPONENTS OF SENSORY TRANSDUCTION SYSTEM"/>
    <property type="match status" value="1"/>
</dbReference>
<dbReference type="Proteomes" id="UP000004699">
    <property type="component" value="Unassembled WGS sequence"/>
</dbReference>
<dbReference type="RefSeq" id="WP_009019988.1">
    <property type="nucleotide sequence ID" value="NZ_DS999411.1"/>
</dbReference>